<proteinExistence type="predicted"/>
<accession>A0A843XJY3</accession>
<evidence type="ECO:0000256" key="1">
    <source>
        <dbReference type="SAM" id="Phobius"/>
    </source>
</evidence>
<keyword evidence="4" id="KW-1185">Reference proteome</keyword>
<name>A0A843XJY3_COLES</name>
<keyword evidence="1" id="KW-0812">Transmembrane</keyword>
<keyword evidence="1" id="KW-1133">Transmembrane helix</keyword>
<keyword evidence="2" id="KW-0732">Signal</keyword>
<gene>
    <name evidence="3" type="ORF">Taro_052455</name>
</gene>
<organism evidence="3 4">
    <name type="scientific">Colocasia esculenta</name>
    <name type="common">Wild taro</name>
    <name type="synonym">Arum esculentum</name>
    <dbReference type="NCBI Taxonomy" id="4460"/>
    <lineage>
        <taxon>Eukaryota</taxon>
        <taxon>Viridiplantae</taxon>
        <taxon>Streptophyta</taxon>
        <taxon>Embryophyta</taxon>
        <taxon>Tracheophyta</taxon>
        <taxon>Spermatophyta</taxon>
        <taxon>Magnoliopsida</taxon>
        <taxon>Liliopsida</taxon>
        <taxon>Araceae</taxon>
        <taxon>Aroideae</taxon>
        <taxon>Colocasieae</taxon>
        <taxon>Colocasia</taxon>
    </lineage>
</organism>
<dbReference type="EMBL" id="NMUH01008923">
    <property type="protein sequence ID" value="MQM19450.1"/>
    <property type="molecule type" value="Genomic_DNA"/>
</dbReference>
<dbReference type="Proteomes" id="UP000652761">
    <property type="component" value="Unassembled WGS sequence"/>
</dbReference>
<evidence type="ECO:0000313" key="4">
    <source>
        <dbReference type="Proteomes" id="UP000652761"/>
    </source>
</evidence>
<feature type="signal peptide" evidence="2">
    <location>
        <begin position="1"/>
        <end position="29"/>
    </location>
</feature>
<keyword evidence="1" id="KW-0472">Membrane</keyword>
<sequence length="240" mass="25807">MFPVAFWLGRRRPLCCISFFVVAVCHASASQGLSRSEVISIAWDPRPREPVEGVLRATSVLELAAHAMAPVSRSSCCYGCVLHVCIAGVKATCQVSRSPEAPARATRGLAHVSLSEVLSELLRRRRVWDAEGFGVLSRRRPDSPLSHCLSLRWFRSHVVVSGVRPQLGQAALLRVLCVSVAALSHPCAGTEAGARLASRACGLWVPLLAASGGGLVVVVVTAFSSRCFRVFLVARAAWRI</sequence>
<evidence type="ECO:0000256" key="2">
    <source>
        <dbReference type="SAM" id="SignalP"/>
    </source>
</evidence>
<feature type="transmembrane region" description="Helical" evidence="1">
    <location>
        <begin position="203"/>
        <end position="223"/>
    </location>
</feature>
<feature type="chain" id="PRO_5032688131" evidence="2">
    <location>
        <begin position="30"/>
        <end position="240"/>
    </location>
</feature>
<comment type="caution">
    <text evidence="3">The sequence shown here is derived from an EMBL/GenBank/DDBJ whole genome shotgun (WGS) entry which is preliminary data.</text>
</comment>
<evidence type="ECO:0000313" key="3">
    <source>
        <dbReference type="EMBL" id="MQM19450.1"/>
    </source>
</evidence>
<protein>
    <submittedName>
        <fullName evidence="3">Uncharacterized protein</fullName>
    </submittedName>
</protein>
<reference evidence="3" key="1">
    <citation type="submission" date="2017-07" db="EMBL/GenBank/DDBJ databases">
        <title>Taro Niue Genome Assembly and Annotation.</title>
        <authorList>
            <person name="Atibalentja N."/>
            <person name="Keating K."/>
            <person name="Fields C.J."/>
        </authorList>
    </citation>
    <scope>NUCLEOTIDE SEQUENCE</scope>
    <source>
        <strain evidence="3">Niue_2</strain>
        <tissue evidence="3">Leaf</tissue>
    </source>
</reference>
<dbReference type="AlphaFoldDB" id="A0A843XJY3"/>